<dbReference type="Proteomes" id="UP000005239">
    <property type="component" value="Unassembled WGS sequence"/>
</dbReference>
<evidence type="ECO:0000256" key="17">
    <source>
        <dbReference type="SAM" id="Coils"/>
    </source>
</evidence>
<dbReference type="GO" id="GO:0005892">
    <property type="term" value="C:acetylcholine-gated channel complex"/>
    <property type="evidence" value="ECO:0000318"/>
    <property type="project" value="GO_Central"/>
</dbReference>
<evidence type="ECO:0000256" key="19">
    <source>
        <dbReference type="SAM" id="Phobius"/>
    </source>
</evidence>
<dbReference type="Pfam" id="PF02931">
    <property type="entry name" value="Neur_chan_LBD"/>
    <property type="match status" value="1"/>
</dbReference>
<evidence type="ECO:0000256" key="16">
    <source>
        <dbReference type="ARBA" id="ARBA00034104"/>
    </source>
</evidence>
<dbReference type="GO" id="GO:0005231">
    <property type="term" value="F:excitatory extracellular ligand-gated monoatomic ion channel activity"/>
    <property type="evidence" value="ECO:0000318"/>
    <property type="project" value="GO_Central"/>
</dbReference>
<evidence type="ECO:0000256" key="11">
    <source>
        <dbReference type="ARBA" id="ARBA00023170"/>
    </source>
</evidence>
<accession>A0A8R1U2L1</accession>
<dbReference type="GO" id="GO:0045202">
    <property type="term" value="C:synapse"/>
    <property type="evidence" value="ECO:0000318"/>
    <property type="project" value="GO_Central"/>
</dbReference>
<feature type="transmembrane region" description="Helical" evidence="19">
    <location>
        <begin position="242"/>
        <end position="261"/>
    </location>
</feature>
<evidence type="ECO:0000256" key="6">
    <source>
        <dbReference type="ARBA" id="ARBA00022989"/>
    </source>
</evidence>
<name>A0A2A6BKM6_PRIPA</name>
<keyword evidence="9 19" id="KW-0472">Membrane</keyword>
<feature type="signal peptide" evidence="20">
    <location>
        <begin position="1"/>
        <end position="16"/>
    </location>
</feature>
<feature type="compositionally biased region" description="Acidic residues" evidence="18">
    <location>
        <begin position="896"/>
        <end position="926"/>
    </location>
</feature>
<dbReference type="GO" id="GO:0034220">
    <property type="term" value="P:monoatomic ion transmembrane transport"/>
    <property type="evidence" value="ECO:0000318"/>
    <property type="project" value="GO_Central"/>
</dbReference>
<keyword evidence="14" id="KW-1071">Ligand-gated ion channel</keyword>
<keyword evidence="13" id="KW-0628">Postsynaptic cell membrane</keyword>
<keyword evidence="2" id="KW-0813">Transport</keyword>
<dbReference type="FunFam" id="2.70.170.10:FF:000016">
    <property type="entry name" value="Nicotinic acetylcholine receptor subunit"/>
    <property type="match status" value="1"/>
</dbReference>
<dbReference type="Gene3D" id="2.70.170.10">
    <property type="entry name" value="Neurotransmitter-gated ion-channel ligand-binding domain"/>
    <property type="match status" value="1"/>
</dbReference>
<feature type="compositionally biased region" description="Low complexity" evidence="18">
    <location>
        <begin position="1014"/>
        <end position="1023"/>
    </location>
</feature>
<keyword evidence="12" id="KW-0325">Glycoprotein</keyword>
<reference evidence="21" key="2">
    <citation type="submission" date="2022-06" db="UniProtKB">
        <authorList>
            <consortium name="EnsemblMetazoa"/>
        </authorList>
    </citation>
    <scope>IDENTIFICATION</scope>
    <source>
        <strain evidence="21">PS312</strain>
    </source>
</reference>
<dbReference type="CDD" id="cd19051">
    <property type="entry name" value="LGIC_TM_cation"/>
    <property type="match status" value="1"/>
</dbReference>
<reference evidence="22" key="1">
    <citation type="journal article" date="2008" name="Nat. Genet.">
        <title>The Pristionchus pacificus genome provides a unique perspective on nematode lifestyle and parasitism.</title>
        <authorList>
            <person name="Dieterich C."/>
            <person name="Clifton S.W."/>
            <person name="Schuster L.N."/>
            <person name="Chinwalla A."/>
            <person name="Delehaunty K."/>
            <person name="Dinkelacker I."/>
            <person name="Fulton L."/>
            <person name="Fulton R."/>
            <person name="Godfrey J."/>
            <person name="Minx P."/>
            <person name="Mitreva M."/>
            <person name="Roeseler W."/>
            <person name="Tian H."/>
            <person name="Witte H."/>
            <person name="Yang S.P."/>
            <person name="Wilson R.K."/>
            <person name="Sommer R.J."/>
        </authorList>
    </citation>
    <scope>NUCLEOTIDE SEQUENCE [LARGE SCALE GENOMIC DNA]</scope>
    <source>
        <strain evidence="22">PS312</strain>
    </source>
</reference>
<dbReference type="GO" id="GO:0045211">
    <property type="term" value="C:postsynaptic membrane"/>
    <property type="evidence" value="ECO:0007669"/>
    <property type="project" value="UniProtKB-SubCell"/>
</dbReference>
<evidence type="ECO:0000256" key="3">
    <source>
        <dbReference type="ARBA" id="ARBA00022475"/>
    </source>
</evidence>
<keyword evidence="5 20" id="KW-0732">Signal</keyword>
<feature type="transmembrane region" description="Helical" evidence="19">
    <location>
        <begin position="303"/>
        <end position="326"/>
    </location>
</feature>
<accession>A0A2A6BKM6</accession>
<keyword evidence="6 19" id="KW-1133">Transmembrane helix</keyword>
<feature type="region of interest" description="Disordered" evidence="18">
    <location>
        <begin position="1157"/>
        <end position="1179"/>
    </location>
</feature>
<dbReference type="FunFam" id="1.20.58.390:FF:000046">
    <property type="entry name" value="AcetylCholine Receptor"/>
    <property type="match status" value="1"/>
</dbReference>
<feature type="compositionally biased region" description="Basic and acidic residues" evidence="18">
    <location>
        <begin position="1111"/>
        <end position="1130"/>
    </location>
</feature>
<feature type="chain" id="PRO_5043938125" evidence="20">
    <location>
        <begin position="17"/>
        <end position="1179"/>
    </location>
</feature>
<evidence type="ECO:0000256" key="4">
    <source>
        <dbReference type="ARBA" id="ARBA00022692"/>
    </source>
</evidence>
<dbReference type="InterPro" id="IPR006202">
    <property type="entry name" value="Neur_chan_lig-bd"/>
</dbReference>
<dbReference type="CDD" id="cd18997">
    <property type="entry name" value="LGIC_ECD_nAChR"/>
    <property type="match status" value="1"/>
</dbReference>
<dbReference type="InterPro" id="IPR002394">
    <property type="entry name" value="Nicotinic_acetylcholine_rcpt"/>
</dbReference>
<evidence type="ECO:0000256" key="12">
    <source>
        <dbReference type="ARBA" id="ARBA00023180"/>
    </source>
</evidence>
<dbReference type="SUPFAM" id="SSF90112">
    <property type="entry name" value="Neurotransmitter-gated ion-channel transmembrane pore"/>
    <property type="match status" value="1"/>
</dbReference>
<dbReference type="InterPro" id="IPR036734">
    <property type="entry name" value="Neur_chan_lig-bd_sf"/>
</dbReference>
<dbReference type="EnsemblMetazoa" id="PPA00534.1">
    <property type="protein sequence ID" value="PPA00534.1"/>
    <property type="gene ID" value="WBGene00090088"/>
</dbReference>
<evidence type="ECO:0000313" key="21">
    <source>
        <dbReference type="EnsemblMetazoa" id="PPA00534.1"/>
    </source>
</evidence>
<evidence type="ECO:0000256" key="7">
    <source>
        <dbReference type="ARBA" id="ARBA00023018"/>
    </source>
</evidence>
<dbReference type="InterPro" id="IPR038050">
    <property type="entry name" value="Neuro_actylchol_rec"/>
</dbReference>
<proteinExistence type="inferred from homology"/>
<evidence type="ECO:0000256" key="15">
    <source>
        <dbReference type="ARBA" id="ARBA00023303"/>
    </source>
</evidence>
<evidence type="ECO:0000256" key="20">
    <source>
        <dbReference type="SAM" id="SignalP"/>
    </source>
</evidence>
<dbReference type="InterPro" id="IPR036719">
    <property type="entry name" value="Neuro-gated_channel_TM_sf"/>
</dbReference>
<organism evidence="21 22">
    <name type="scientific">Pristionchus pacificus</name>
    <name type="common">Parasitic nematode worm</name>
    <dbReference type="NCBI Taxonomy" id="54126"/>
    <lineage>
        <taxon>Eukaryota</taxon>
        <taxon>Metazoa</taxon>
        <taxon>Ecdysozoa</taxon>
        <taxon>Nematoda</taxon>
        <taxon>Chromadorea</taxon>
        <taxon>Rhabditida</taxon>
        <taxon>Rhabditina</taxon>
        <taxon>Diplogasteromorpha</taxon>
        <taxon>Diplogasteroidea</taxon>
        <taxon>Neodiplogasteridae</taxon>
        <taxon>Pristionchus</taxon>
    </lineage>
</organism>
<dbReference type="GO" id="GO:0005886">
    <property type="term" value="C:plasma membrane"/>
    <property type="evidence" value="ECO:0000318"/>
    <property type="project" value="GO_Central"/>
</dbReference>
<evidence type="ECO:0000256" key="1">
    <source>
        <dbReference type="ARBA" id="ARBA00009237"/>
    </source>
</evidence>
<gene>
    <name evidence="21" type="primary">WBGene00090088</name>
</gene>
<dbReference type="SUPFAM" id="SSF63712">
    <property type="entry name" value="Nicotinic receptor ligand binding domain-like"/>
    <property type="match status" value="1"/>
</dbReference>
<feature type="coiled-coil region" evidence="17">
    <location>
        <begin position="398"/>
        <end position="425"/>
    </location>
</feature>
<sequence>MLAFLVLSILATVVKGSSHETKLFNDLLNGYNPMERPVENATEALVVNIKFYLQQILDVDEKNQLVSINAWLSYGWRDYKLGWNPDDYGGIQDIRFPGTSDHIWKPDILLYNSAAEDFDSTYKSNLLVYSTGDVTWIPPGVLKFVCSTIDVTWFPFDDQVCQLKFGSWTFHGFAIDLQIDAEMVGGVKPTYVDNAMDLSTYVENGEWLLMSSPARRDVTYYTCCPEPYPTVLYYLHIRRRTLFYGFNLIIPSLLISLMTVLGFTLPPDAGEKITLEVTILLAIVFFLSMVSEMTPPTGEAVPLIGVFFSCCMLVVSASVVFTVVILNLHFRTPDTHEMSPLLSKVLLEFLPWILMMSRPGHRFYNGGCYKEHKSSYRLKRLALREELPTQTSVNEAHILMLHAINDQLEELAKRAQREEQDARTQADWRFAALAVDRACLILFTLFINMGDRGEVIVLSGGGCFPLSEMDMFKTLVKKHAVLFNSADPDNKKRGVELINDEGRACSWHSINLESMDDEEDDGGMEHKVYDQIVDYFKTGKIPYEYYTMVKNANKHWPTRCSLYTLADDGHSLKKGIAYVLKKGEVMNVLMKYHRIFGHSRTLETRAFVQKVVDGTTIQQKYMNILGSCSCGYEGTEASFKDIQVHIINHMDGKRDIMFSGGSLVQLGPLVQSVKTTFSFTESVYREELMKARSSNKSKFRVADDGRTLLTLSGALVLKDDEAMDVIMRLHEEMVLPRVVFIPRKQALVKALAKKCNFCRCRNTLKAILSPSPVNVQNVKLDMKVHYDEEANERRFEITAHGVDRKVVDDYVATTIEKLKEYGKWKEPVFSPSAALARSVLRVVDLLRGQQKEEIEDVVEFDPIQNDIISMEETHEKELVEECDTKSEPDSVAVSLEDGEMSGEEEEKMDDEEGEEGQWDDGIDEDASPDRGERPANETSRLADATGRMRAYIRQWEFSEYLREQIRLNENPQERRIEEDNLDEVEKSGESEEEEVKEEEEEERDEEEDKENAVAHEAAAGASAVGLSKEEKTRLANKKKRAGKKKRKEILERPPYDLTPYRANYEEKNESRPDVANTMQMEKVEREKREKEPVPLSREGHPARKRGRLAQLRREKEELERNTKKEDEKKVLPVYNPYAAVQDGKMWPEDQMEKIRRMREERERRKEAGLKESEEDDEYE</sequence>
<dbReference type="InterPro" id="IPR006201">
    <property type="entry name" value="Neur_channel"/>
</dbReference>
<dbReference type="GO" id="GO:1904315">
    <property type="term" value="F:transmitter-gated monoatomic ion channel activity involved in regulation of postsynaptic membrane potential"/>
    <property type="evidence" value="ECO:0000318"/>
    <property type="project" value="GO_Central"/>
</dbReference>
<dbReference type="NCBIfam" id="TIGR00860">
    <property type="entry name" value="LIC"/>
    <property type="match status" value="1"/>
</dbReference>
<dbReference type="PRINTS" id="PR00254">
    <property type="entry name" value="NICOTINICR"/>
</dbReference>
<evidence type="ECO:0000256" key="18">
    <source>
        <dbReference type="SAM" id="MobiDB-lite"/>
    </source>
</evidence>
<keyword evidence="8" id="KW-0406">Ion transport</keyword>
<feature type="region of interest" description="Disordered" evidence="18">
    <location>
        <begin position="967"/>
        <end position="1130"/>
    </location>
</feature>
<keyword evidence="17" id="KW-0175">Coiled coil</keyword>
<feature type="compositionally biased region" description="Basic residues" evidence="18">
    <location>
        <begin position="1034"/>
        <end position="1047"/>
    </location>
</feature>
<comment type="subcellular location">
    <subcellularLocation>
        <location evidence="16">Postsynaptic cell membrane</location>
        <topology evidence="16">Multi-pass membrane protein</topology>
    </subcellularLocation>
</comment>
<evidence type="ECO:0000256" key="9">
    <source>
        <dbReference type="ARBA" id="ARBA00023136"/>
    </source>
</evidence>
<dbReference type="PRINTS" id="PR00252">
    <property type="entry name" value="NRIONCHANNEL"/>
</dbReference>
<evidence type="ECO:0000256" key="10">
    <source>
        <dbReference type="ARBA" id="ARBA00023157"/>
    </source>
</evidence>
<evidence type="ECO:0000256" key="13">
    <source>
        <dbReference type="ARBA" id="ARBA00023257"/>
    </source>
</evidence>
<dbReference type="GO" id="GO:0043005">
    <property type="term" value="C:neuron projection"/>
    <property type="evidence" value="ECO:0000318"/>
    <property type="project" value="GO_Central"/>
</dbReference>
<protein>
    <submittedName>
        <fullName evidence="21">Acr-11</fullName>
    </submittedName>
</protein>
<dbReference type="InterPro" id="IPR006029">
    <property type="entry name" value="Neurotrans-gated_channel_TM"/>
</dbReference>
<evidence type="ECO:0000256" key="8">
    <source>
        <dbReference type="ARBA" id="ARBA00023065"/>
    </source>
</evidence>
<dbReference type="Gene3D" id="1.20.58.390">
    <property type="entry name" value="Neurotransmitter-gated ion-channel transmembrane domain"/>
    <property type="match status" value="1"/>
</dbReference>
<dbReference type="GO" id="GO:0042391">
    <property type="term" value="P:regulation of membrane potential"/>
    <property type="evidence" value="ECO:0000318"/>
    <property type="project" value="GO_Central"/>
</dbReference>
<evidence type="ECO:0000256" key="5">
    <source>
        <dbReference type="ARBA" id="ARBA00022729"/>
    </source>
</evidence>
<feature type="compositionally biased region" description="Basic and acidic residues" evidence="18">
    <location>
        <begin position="1063"/>
        <end position="1072"/>
    </location>
</feature>
<feature type="transmembrane region" description="Helical" evidence="19">
    <location>
        <begin position="273"/>
        <end position="291"/>
    </location>
</feature>
<keyword evidence="4 19" id="KW-0812">Transmembrane</keyword>
<feature type="compositionally biased region" description="Acidic residues" evidence="18">
    <location>
        <begin position="990"/>
        <end position="1009"/>
    </location>
</feature>
<feature type="region of interest" description="Disordered" evidence="18">
    <location>
        <begin position="880"/>
        <end position="942"/>
    </location>
</feature>
<keyword evidence="22" id="KW-1185">Reference proteome</keyword>
<evidence type="ECO:0000256" key="2">
    <source>
        <dbReference type="ARBA" id="ARBA00022448"/>
    </source>
</evidence>
<dbReference type="AlphaFoldDB" id="A0A2A6BKM6"/>
<keyword evidence="7" id="KW-0770">Synapse</keyword>
<feature type="compositionally biased region" description="Basic and acidic residues" evidence="18">
    <location>
        <begin position="1081"/>
        <end position="1101"/>
    </location>
</feature>
<dbReference type="PANTHER" id="PTHR18945">
    <property type="entry name" value="NEUROTRANSMITTER GATED ION CHANNEL"/>
    <property type="match status" value="1"/>
</dbReference>
<keyword evidence="15" id="KW-0407">Ion channel</keyword>
<dbReference type="Pfam" id="PF02932">
    <property type="entry name" value="Neur_chan_memb"/>
    <property type="match status" value="1"/>
</dbReference>
<keyword evidence="3" id="KW-1003">Cell membrane</keyword>
<keyword evidence="10" id="KW-1015">Disulfide bond</keyword>
<keyword evidence="11" id="KW-0675">Receptor</keyword>
<feature type="compositionally biased region" description="Basic and acidic residues" evidence="18">
    <location>
        <begin position="967"/>
        <end position="989"/>
    </location>
</feature>
<dbReference type="GO" id="GO:0004888">
    <property type="term" value="F:transmembrane signaling receptor activity"/>
    <property type="evidence" value="ECO:0007669"/>
    <property type="project" value="InterPro"/>
</dbReference>
<evidence type="ECO:0000256" key="14">
    <source>
        <dbReference type="ARBA" id="ARBA00023286"/>
    </source>
</evidence>
<dbReference type="GO" id="GO:0007268">
    <property type="term" value="P:chemical synaptic transmission"/>
    <property type="evidence" value="ECO:0000318"/>
    <property type="project" value="GO_Central"/>
</dbReference>
<evidence type="ECO:0000313" key="22">
    <source>
        <dbReference type="Proteomes" id="UP000005239"/>
    </source>
</evidence>
<dbReference type="GO" id="GO:0022848">
    <property type="term" value="F:acetylcholine-gated monoatomic cation-selective channel activity"/>
    <property type="evidence" value="ECO:0007669"/>
    <property type="project" value="InterPro"/>
</dbReference>
<comment type="similarity">
    <text evidence="1">Belongs to the ligand-gated ion channel (TC 1.A.9) family. Acetylcholine receptor (TC 1.A.9.1) subfamily.</text>
</comment>
<feature type="compositionally biased region" description="Basic and acidic residues" evidence="18">
    <location>
        <begin position="1157"/>
        <end position="1171"/>
    </location>
</feature>